<dbReference type="InterPro" id="IPR035965">
    <property type="entry name" value="PAS-like_dom_sf"/>
</dbReference>
<dbReference type="InterPro" id="IPR001633">
    <property type="entry name" value="EAL_dom"/>
</dbReference>
<name>A0A2T5VI22_9HYPH</name>
<organism evidence="12 13">
    <name type="scientific">Breoghania corrubedonensis</name>
    <dbReference type="NCBI Taxonomy" id="665038"/>
    <lineage>
        <taxon>Bacteria</taxon>
        <taxon>Pseudomonadati</taxon>
        <taxon>Pseudomonadota</taxon>
        <taxon>Alphaproteobacteria</taxon>
        <taxon>Hyphomicrobiales</taxon>
        <taxon>Stappiaceae</taxon>
        <taxon>Breoghania</taxon>
    </lineage>
</organism>
<evidence type="ECO:0000256" key="6">
    <source>
        <dbReference type="ARBA" id="ARBA00023136"/>
    </source>
</evidence>
<dbReference type="GO" id="GO:0016020">
    <property type="term" value="C:membrane"/>
    <property type="evidence" value="ECO:0007669"/>
    <property type="project" value="UniProtKB-SubCell"/>
</dbReference>
<feature type="transmembrane region" description="Helical" evidence="8">
    <location>
        <begin position="385"/>
        <end position="407"/>
    </location>
</feature>
<feature type="chain" id="PRO_5015648452" evidence="9">
    <location>
        <begin position="35"/>
        <end position="1111"/>
    </location>
</feature>
<keyword evidence="13" id="KW-1185">Reference proteome</keyword>
<comment type="caution">
    <text evidence="12">The sequence shown here is derived from an EMBL/GenBank/DDBJ whole genome shotgun (WGS) entry which is preliminary data.</text>
</comment>
<evidence type="ECO:0000256" key="8">
    <source>
        <dbReference type="SAM" id="Phobius"/>
    </source>
</evidence>
<dbReference type="SUPFAM" id="SSF55785">
    <property type="entry name" value="PYP-like sensor domain (PAS domain)"/>
    <property type="match status" value="1"/>
</dbReference>
<dbReference type="CDD" id="cd01949">
    <property type="entry name" value="GGDEF"/>
    <property type="match status" value="1"/>
</dbReference>
<feature type="domain" description="GGDEF" evidence="11">
    <location>
        <begin position="679"/>
        <end position="813"/>
    </location>
</feature>
<dbReference type="AlphaFoldDB" id="A0A2T5VI22"/>
<keyword evidence="5 8" id="KW-1133">Transmembrane helix</keyword>
<feature type="signal peptide" evidence="9">
    <location>
        <begin position="1"/>
        <end position="34"/>
    </location>
</feature>
<feature type="transmembrane region" description="Helical" evidence="8">
    <location>
        <begin position="336"/>
        <end position="365"/>
    </location>
</feature>
<dbReference type="InterPro" id="IPR000014">
    <property type="entry name" value="PAS"/>
</dbReference>
<dbReference type="InterPro" id="IPR018047">
    <property type="entry name" value="Ammonium_transpt_CS"/>
</dbReference>
<dbReference type="NCBIfam" id="TIGR00836">
    <property type="entry name" value="amt"/>
    <property type="match status" value="1"/>
</dbReference>
<evidence type="ECO:0000259" key="10">
    <source>
        <dbReference type="PROSITE" id="PS50883"/>
    </source>
</evidence>
<feature type="transmembrane region" description="Helical" evidence="8">
    <location>
        <begin position="224"/>
        <end position="245"/>
    </location>
</feature>
<comment type="similarity">
    <text evidence="2">Belongs to the ammonia transporter channel (TC 1.A.11.2) family.</text>
</comment>
<accession>A0A2T5VI22</accession>
<reference evidence="12 13" key="1">
    <citation type="submission" date="2018-04" db="EMBL/GenBank/DDBJ databases">
        <title>Genomic Encyclopedia of Archaeal and Bacterial Type Strains, Phase II (KMG-II): from individual species to whole genera.</title>
        <authorList>
            <person name="Goeker M."/>
        </authorList>
    </citation>
    <scope>NUCLEOTIDE SEQUENCE [LARGE SCALE GENOMIC DNA]</scope>
    <source>
        <strain evidence="12 13">DSM 23382</strain>
    </source>
</reference>
<feature type="transmembrane region" description="Helical" evidence="8">
    <location>
        <begin position="419"/>
        <end position="440"/>
    </location>
</feature>
<dbReference type="Gene3D" id="3.30.70.270">
    <property type="match status" value="1"/>
</dbReference>
<keyword evidence="6 8" id="KW-0472">Membrane</keyword>
<dbReference type="Pfam" id="PF00990">
    <property type="entry name" value="GGDEF"/>
    <property type="match status" value="1"/>
</dbReference>
<dbReference type="PANTHER" id="PTHR44757">
    <property type="entry name" value="DIGUANYLATE CYCLASE DGCP"/>
    <property type="match status" value="1"/>
</dbReference>
<feature type="transmembrane region" description="Helical" evidence="8">
    <location>
        <begin position="152"/>
        <end position="176"/>
    </location>
</feature>
<keyword evidence="4 8" id="KW-0812">Transmembrane</keyword>
<dbReference type="PROSITE" id="PS01219">
    <property type="entry name" value="AMMONIUM_TRANSP"/>
    <property type="match status" value="1"/>
</dbReference>
<dbReference type="InterPro" id="IPR024041">
    <property type="entry name" value="NH4_transpt_AmtB-like_dom"/>
</dbReference>
<evidence type="ECO:0000256" key="3">
    <source>
        <dbReference type="ARBA" id="ARBA00022448"/>
    </source>
</evidence>
<dbReference type="InterPro" id="IPR052155">
    <property type="entry name" value="Biofilm_reg_signaling"/>
</dbReference>
<dbReference type="Gene3D" id="1.10.3430.10">
    <property type="entry name" value="Ammonium transporter AmtB like domains"/>
    <property type="match status" value="1"/>
</dbReference>
<comment type="subcellular location">
    <subcellularLocation>
        <location evidence="1">Membrane</location>
        <topology evidence="1">Multi-pass membrane protein</topology>
    </subcellularLocation>
</comment>
<dbReference type="InterPro" id="IPR001905">
    <property type="entry name" value="Ammonium_transpt"/>
</dbReference>
<dbReference type="SUPFAM" id="SSF111352">
    <property type="entry name" value="Ammonium transporter"/>
    <property type="match status" value="1"/>
</dbReference>
<evidence type="ECO:0000256" key="5">
    <source>
        <dbReference type="ARBA" id="ARBA00022989"/>
    </source>
</evidence>
<sequence>MRRIRLRPEIPGGPGLVAATCLVTAPLWAAAANAAATAPGPAMSSAASGPGDLNDLVDRVTRLEAYSRHLDFIWLLIAAALVLLMQVGFMLLEAGMVRSKNSVNVAQKNMLDFVFSVIMFAAVGFMFAFGASNGHWLGIDYRFFMLHGLDEWGLGFFAFQVMFCGTAATIVSGAVAERMPLTAYILCSMLIAGLVYPIFVHWAWGGALIANASAFLGNMGFIDFAGSTVVHSTGAWIALAACIVIGPRIGRFAADGSPIRIQGHSPVLATAGAFLLFVGWIGFNGGSTAAAVPAIAHIIANTVLAAGTGGVAGYLEGQRQDGLIYPEKAFSGMVGGLVAVTAGCMVLTPAGALLVGALGGFAAVWANRFMETRLKIDDAVGAVGVHGAAGVVGTLAPAILAPVANLPAGSRLDQLGVQALGVGINFTWAFSIGLVFFWALGKVMRVRVDDAGEIKGLNEAEHNTRFGIGHVEEAYSQLIGGTTDLSLRLPVIPGDEAERLSALFNQLMDSIQNEELARNYAVEKKRSQEEAERLTALANSTFEAIVITIDDKVVDGNAALEELLGHPLESLKGVGAQTLFLSVQGDEEPASAEEAGSPREMLAVNADGQRIPVEVRTREIVYRGEHTRVSAVVDLRERKKAEERIRHLAQHDPLTDLPNRAVFTDRLEARLATLDNTASLTAVLLVDLDRFKDINDLHGHPVGDTVIQVTAERMRKAVRSGDTVSRLGGDEFAVIQADIGFANQAADLAHRLLQILAKPIDCGNGLVVRAGASIGVAVAPTNGRTGDTLISRADTALYKAKSMGRGAYCTFEEGMDAAMKVRRELEADLAVAIERDEFELYFQPRMAVADGSLAGYEALIRWHHPTRGLVSPTDFIPVAEHSGQIVQIGKWVLINACRITKQDFGERHVSVNVSPLQFRDKAFVDTVEEALKGSGLDAEKLEIEITENVVIDDDARALTILKALKRLGVRIALDDFGTGYSALGYLSRFPFDAIKIDRSFIAGLQTSDNAMAIVQTILKLGRALGMRLVAEGVETSSQLRLLVAEGCDEVQGYLIGKPTPRKIVPTGAPPIALKTVAAASAGTKEIRRLSELAEQMRDVPLTADDDVTAKK</sequence>
<dbReference type="SMART" id="SM00052">
    <property type="entry name" value="EAL"/>
    <property type="match status" value="1"/>
</dbReference>
<dbReference type="PROSITE" id="PS50887">
    <property type="entry name" value="GGDEF"/>
    <property type="match status" value="1"/>
</dbReference>
<evidence type="ECO:0000313" key="12">
    <source>
        <dbReference type="EMBL" id="PTW63403.1"/>
    </source>
</evidence>
<dbReference type="InterPro" id="IPR029020">
    <property type="entry name" value="Ammonium/urea_transptr"/>
</dbReference>
<evidence type="ECO:0000313" key="13">
    <source>
        <dbReference type="Proteomes" id="UP000244081"/>
    </source>
</evidence>
<keyword evidence="3" id="KW-0813">Transport</keyword>
<dbReference type="SUPFAM" id="SSF141868">
    <property type="entry name" value="EAL domain-like"/>
    <property type="match status" value="1"/>
</dbReference>
<evidence type="ECO:0000259" key="11">
    <source>
        <dbReference type="PROSITE" id="PS50887"/>
    </source>
</evidence>
<dbReference type="NCBIfam" id="TIGR00254">
    <property type="entry name" value="GGDEF"/>
    <property type="match status" value="1"/>
</dbReference>
<dbReference type="PANTHER" id="PTHR44757:SF2">
    <property type="entry name" value="BIOFILM ARCHITECTURE MAINTENANCE PROTEIN MBAA"/>
    <property type="match status" value="1"/>
</dbReference>
<evidence type="ECO:0000256" key="7">
    <source>
        <dbReference type="ARBA" id="ARBA00023177"/>
    </source>
</evidence>
<gene>
    <name evidence="12" type="ORF">C8N35_1011456</name>
</gene>
<evidence type="ECO:0000256" key="9">
    <source>
        <dbReference type="SAM" id="SignalP"/>
    </source>
</evidence>
<feature type="domain" description="EAL" evidence="10">
    <location>
        <begin position="822"/>
        <end position="1072"/>
    </location>
</feature>
<feature type="transmembrane region" description="Helical" evidence="8">
    <location>
        <begin position="72"/>
        <end position="92"/>
    </location>
</feature>
<dbReference type="SMART" id="SM00267">
    <property type="entry name" value="GGDEF"/>
    <property type="match status" value="1"/>
</dbReference>
<dbReference type="GO" id="GO:0008519">
    <property type="term" value="F:ammonium channel activity"/>
    <property type="evidence" value="ECO:0007669"/>
    <property type="project" value="InterPro"/>
</dbReference>
<dbReference type="Proteomes" id="UP000244081">
    <property type="component" value="Unassembled WGS sequence"/>
</dbReference>
<protein>
    <submittedName>
        <fullName evidence="12">Amt family ammonium transporter</fullName>
    </submittedName>
</protein>
<dbReference type="EMBL" id="QAYG01000001">
    <property type="protein sequence ID" value="PTW63403.1"/>
    <property type="molecule type" value="Genomic_DNA"/>
</dbReference>
<feature type="transmembrane region" description="Helical" evidence="8">
    <location>
        <begin position="183"/>
        <end position="204"/>
    </location>
</feature>
<dbReference type="CDD" id="cd01948">
    <property type="entry name" value="EAL"/>
    <property type="match status" value="1"/>
</dbReference>
<dbReference type="InterPro" id="IPR043128">
    <property type="entry name" value="Rev_trsase/Diguanyl_cyclase"/>
</dbReference>
<dbReference type="InterPro" id="IPR029787">
    <property type="entry name" value="Nucleotide_cyclase"/>
</dbReference>
<dbReference type="Pfam" id="PF00909">
    <property type="entry name" value="Ammonium_transp"/>
    <property type="match status" value="1"/>
</dbReference>
<dbReference type="PROSITE" id="PS50883">
    <property type="entry name" value="EAL"/>
    <property type="match status" value="1"/>
</dbReference>
<dbReference type="Gene3D" id="3.30.450.20">
    <property type="entry name" value="PAS domain"/>
    <property type="match status" value="1"/>
</dbReference>
<dbReference type="Gene3D" id="3.20.20.450">
    <property type="entry name" value="EAL domain"/>
    <property type="match status" value="1"/>
</dbReference>
<dbReference type="NCBIfam" id="TIGR00229">
    <property type="entry name" value="sensory_box"/>
    <property type="match status" value="1"/>
</dbReference>
<feature type="transmembrane region" description="Helical" evidence="8">
    <location>
        <begin position="113"/>
        <end position="132"/>
    </location>
</feature>
<evidence type="ECO:0000256" key="1">
    <source>
        <dbReference type="ARBA" id="ARBA00004141"/>
    </source>
</evidence>
<feature type="transmembrane region" description="Helical" evidence="8">
    <location>
        <begin position="266"/>
        <end position="283"/>
    </location>
</feature>
<keyword evidence="7" id="KW-0924">Ammonia transport</keyword>
<keyword evidence="9" id="KW-0732">Signal</keyword>
<proteinExistence type="inferred from homology"/>
<evidence type="ECO:0000256" key="2">
    <source>
        <dbReference type="ARBA" id="ARBA00005887"/>
    </source>
</evidence>
<dbReference type="InterPro" id="IPR035919">
    <property type="entry name" value="EAL_sf"/>
</dbReference>
<dbReference type="InterPro" id="IPR000160">
    <property type="entry name" value="GGDEF_dom"/>
</dbReference>
<dbReference type="SUPFAM" id="SSF55073">
    <property type="entry name" value="Nucleotide cyclase"/>
    <property type="match status" value="1"/>
</dbReference>
<feature type="transmembrane region" description="Helical" evidence="8">
    <location>
        <begin position="295"/>
        <end position="315"/>
    </location>
</feature>
<evidence type="ECO:0000256" key="4">
    <source>
        <dbReference type="ARBA" id="ARBA00022692"/>
    </source>
</evidence>
<dbReference type="Pfam" id="PF00563">
    <property type="entry name" value="EAL"/>
    <property type="match status" value="1"/>
</dbReference>